<dbReference type="RefSeq" id="WP_377043314.1">
    <property type="nucleotide sequence ID" value="NZ_JAQIVI010000437.1"/>
</dbReference>
<comment type="caution">
    <text evidence="8">The sequence shown here is derived from an EMBL/GenBank/DDBJ whole genome shotgun (WGS) entry which is preliminary data.</text>
</comment>
<dbReference type="SUPFAM" id="SSF50621">
    <property type="entry name" value="Alanine racemase C-terminal domain-like"/>
    <property type="match status" value="1"/>
</dbReference>
<keyword evidence="2" id="KW-0210">Decarboxylase</keyword>
<comment type="cofactor">
    <cofactor evidence="1">
        <name>pyridoxal 5'-phosphate</name>
        <dbReference type="ChEBI" id="CHEBI:597326"/>
    </cofactor>
</comment>
<dbReference type="Gene3D" id="2.40.37.10">
    <property type="entry name" value="Lyase, Ornithine Decarboxylase, Chain A, domain 1"/>
    <property type="match status" value="1"/>
</dbReference>
<evidence type="ECO:0000256" key="3">
    <source>
        <dbReference type="ARBA" id="ARBA00022898"/>
    </source>
</evidence>
<keyword evidence="3" id="KW-0663">Pyridoxal phosphate</keyword>
<dbReference type="PRINTS" id="PR01181">
    <property type="entry name" value="DAPDCRBXLASE"/>
</dbReference>
<keyword evidence="9" id="KW-1185">Reference proteome</keyword>
<gene>
    <name evidence="8" type="ORF">ACFQE6_23565</name>
</gene>
<feature type="domain" description="Orn/DAP/Arg decarboxylase 2 N-terminal" evidence="7">
    <location>
        <begin position="36"/>
        <end position="92"/>
    </location>
</feature>
<dbReference type="PRINTS" id="PR01179">
    <property type="entry name" value="ODADCRBXLASE"/>
</dbReference>
<evidence type="ECO:0000313" key="8">
    <source>
        <dbReference type="EMBL" id="MFC6767863.1"/>
    </source>
</evidence>
<dbReference type="InterPro" id="IPR022644">
    <property type="entry name" value="De-COase2_N"/>
</dbReference>
<evidence type="ECO:0000259" key="6">
    <source>
        <dbReference type="Pfam" id="PF00278"/>
    </source>
</evidence>
<dbReference type="EMBL" id="JBHSWV010000437">
    <property type="protein sequence ID" value="MFC6767863.1"/>
    <property type="molecule type" value="Genomic_DNA"/>
</dbReference>
<evidence type="ECO:0000313" key="9">
    <source>
        <dbReference type="Proteomes" id="UP001596383"/>
    </source>
</evidence>
<dbReference type="PANTHER" id="PTHR43727:SF2">
    <property type="entry name" value="GROUP IV DECARBOXYLASE"/>
    <property type="match status" value="1"/>
</dbReference>
<sequence length="252" mass="27359">QLEAHREFVARMGELAREVSEALRASDSRAGSEATREAADGLEFADVGGGFGVPYREDEEPLDLESVADATRDAIGETDADLAIEPGRYFVADAGVLLTEVNTVKEARETTVAGVDAGMTTLIRPAMYDAYHPIRNLTAAGDDGRERLLQTVAGPICESGDVFCTERELPVSERGDILAIGNAGAYGYEMANQYNTRPRPASIVLEDGDVRLARRRETIDDVTRAEREARSAPSADRKNDHGRASDTDNDRR</sequence>
<dbReference type="InterPro" id="IPR009006">
    <property type="entry name" value="Ala_racemase/Decarboxylase_C"/>
</dbReference>
<evidence type="ECO:0000256" key="1">
    <source>
        <dbReference type="ARBA" id="ARBA00001933"/>
    </source>
</evidence>
<dbReference type="InterPro" id="IPR029066">
    <property type="entry name" value="PLP-binding_barrel"/>
</dbReference>
<keyword evidence="4" id="KW-0456">Lyase</keyword>
<dbReference type="Gene3D" id="3.20.20.10">
    <property type="entry name" value="Alanine racemase"/>
    <property type="match status" value="1"/>
</dbReference>
<evidence type="ECO:0000256" key="5">
    <source>
        <dbReference type="SAM" id="MobiDB-lite"/>
    </source>
</evidence>
<dbReference type="InterPro" id="IPR000183">
    <property type="entry name" value="Orn/DAP/Arg_de-COase"/>
</dbReference>
<evidence type="ECO:0000256" key="2">
    <source>
        <dbReference type="ARBA" id="ARBA00022793"/>
    </source>
</evidence>
<dbReference type="Proteomes" id="UP001596383">
    <property type="component" value="Unassembled WGS sequence"/>
</dbReference>
<reference evidence="8 9" key="1">
    <citation type="journal article" date="2019" name="Int. J. Syst. Evol. Microbiol.">
        <title>The Global Catalogue of Microorganisms (GCM) 10K type strain sequencing project: providing services to taxonomists for standard genome sequencing and annotation.</title>
        <authorList>
            <consortium name="The Broad Institute Genomics Platform"/>
            <consortium name="The Broad Institute Genome Sequencing Center for Infectious Disease"/>
            <person name="Wu L."/>
            <person name="Ma J."/>
        </authorList>
    </citation>
    <scope>NUCLEOTIDE SEQUENCE [LARGE SCALE GENOMIC DNA]</scope>
    <source>
        <strain evidence="8 9">LMG 29247</strain>
    </source>
</reference>
<organism evidence="8 9">
    <name type="scientific">Natrinema soli</name>
    <dbReference type="NCBI Taxonomy" id="1930624"/>
    <lineage>
        <taxon>Archaea</taxon>
        <taxon>Methanobacteriati</taxon>
        <taxon>Methanobacteriota</taxon>
        <taxon>Stenosarchaea group</taxon>
        <taxon>Halobacteria</taxon>
        <taxon>Halobacteriales</taxon>
        <taxon>Natrialbaceae</taxon>
        <taxon>Natrinema</taxon>
    </lineage>
</organism>
<dbReference type="AlphaFoldDB" id="A0ABD5SRT6"/>
<name>A0ABD5SRT6_9EURY</name>
<proteinExistence type="predicted"/>
<evidence type="ECO:0000256" key="4">
    <source>
        <dbReference type="ARBA" id="ARBA00023239"/>
    </source>
</evidence>
<evidence type="ECO:0000259" key="7">
    <source>
        <dbReference type="Pfam" id="PF02784"/>
    </source>
</evidence>
<feature type="domain" description="Orn/DAP/Arg decarboxylase 2 C-terminal" evidence="6">
    <location>
        <begin position="93"/>
        <end position="184"/>
    </location>
</feature>
<accession>A0ABD5SRT6</accession>
<dbReference type="Pfam" id="PF02784">
    <property type="entry name" value="Orn_Arg_deC_N"/>
    <property type="match status" value="1"/>
</dbReference>
<protein>
    <submittedName>
        <fullName evidence="8">Diaminopimelate decarboxylase family protein</fullName>
    </submittedName>
</protein>
<dbReference type="Pfam" id="PF00278">
    <property type="entry name" value="Orn_DAP_Arg_deC"/>
    <property type="match status" value="1"/>
</dbReference>
<dbReference type="PANTHER" id="PTHR43727">
    <property type="entry name" value="DIAMINOPIMELATE DECARBOXYLASE"/>
    <property type="match status" value="1"/>
</dbReference>
<dbReference type="InterPro" id="IPR002986">
    <property type="entry name" value="DAP_deCOOHase_LysA"/>
</dbReference>
<feature type="region of interest" description="Disordered" evidence="5">
    <location>
        <begin position="216"/>
        <end position="252"/>
    </location>
</feature>
<feature type="non-terminal residue" evidence="8">
    <location>
        <position position="1"/>
    </location>
</feature>
<dbReference type="InterPro" id="IPR022643">
    <property type="entry name" value="De-COase2_C"/>
</dbReference>
<dbReference type="GO" id="GO:0016831">
    <property type="term" value="F:carboxy-lyase activity"/>
    <property type="evidence" value="ECO:0007669"/>
    <property type="project" value="UniProtKB-KW"/>
</dbReference>